<dbReference type="HAMAP" id="MF_00503">
    <property type="entry name" value="Ribosomal_bL9"/>
    <property type="match status" value="1"/>
</dbReference>
<feature type="domain" description="Ribosomal protein L9" evidence="8">
    <location>
        <begin position="13"/>
        <end position="40"/>
    </location>
</feature>
<dbReference type="EMBL" id="CP011112">
    <property type="protein sequence ID" value="AKU15016.1"/>
    <property type="molecule type" value="Genomic_DNA"/>
</dbReference>
<evidence type="ECO:0000256" key="2">
    <source>
        <dbReference type="ARBA" id="ARBA00022730"/>
    </source>
</evidence>
<evidence type="ECO:0000256" key="7">
    <source>
        <dbReference type="HAMAP-Rule" id="MF_00503"/>
    </source>
</evidence>
<proteinExistence type="inferred from homology"/>
<keyword evidence="5 7" id="KW-0687">Ribonucleoprotein</keyword>
<dbReference type="InterPro" id="IPR036791">
    <property type="entry name" value="Ribosomal_bL9_C_sf"/>
</dbReference>
<keyword evidence="4 7" id="KW-0689">Ribosomal protein</keyword>
<keyword evidence="10" id="KW-1185">Reference proteome</keyword>
<evidence type="ECO:0000259" key="8">
    <source>
        <dbReference type="PROSITE" id="PS00651"/>
    </source>
</evidence>
<keyword evidence="3 7" id="KW-0694">RNA-binding</keyword>
<reference evidence="9 10" key="1">
    <citation type="submission" date="2015-03" db="EMBL/GenBank/DDBJ databases">
        <title>Luteipulveratus halotolerans sp. nov., a novel actinobacterium (Dermacoccaceae) from Sarawak, Malaysia.</title>
        <authorList>
            <person name="Juboi H."/>
            <person name="Basik A."/>
            <person name="Shamsul S.S."/>
            <person name="Arnold P."/>
            <person name="Schmitt E.K."/>
            <person name="Sanglier J.-J."/>
            <person name="Yeo T."/>
        </authorList>
    </citation>
    <scope>NUCLEOTIDE SEQUENCE [LARGE SCALE GENOMIC DNA]</scope>
    <source>
        <strain evidence="9 10">MN07-A0370</strain>
    </source>
</reference>
<dbReference type="PROSITE" id="PS00651">
    <property type="entry name" value="RIBOSOMAL_L9"/>
    <property type="match status" value="1"/>
</dbReference>
<name>A0A0K1JE83_9MICO</name>
<accession>A0A0K1JE83</accession>
<dbReference type="GO" id="GO:1990904">
    <property type="term" value="C:ribonucleoprotein complex"/>
    <property type="evidence" value="ECO:0007669"/>
    <property type="project" value="UniProtKB-KW"/>
</dbReference>
<evidence type="ECO:0000313" key="9">
    <source>
        <dbReference type="EMBL" id="AKU15016.1"/>
    </source>
</evidence>
<evidence type="ECO:0000256" key="1">
    <source>
        <dbReference type="ARBA" id="ARBA00010605"/>
    </source>
</evidence>
<dbReference type="SUPFAM" id="SSF55658">
    <property type="entry name" value="L9 N-domain-like"/>
    <property type="match status" value="1"/>
</dbReference>
<evidence type="ECO:0000256" key="4">
    <source>
        <dbReference type="ARBA" id="ARBA00022980"/>
    </source>
</evidence>
<dbReference type="InterPro" id="IPR020069">
    <property type="entry name" value="Ribosomal_bL9_C"/>
</dbReference>
<dbReference type="GO" id="GO:0003735">
    <property type="term" value="F:structural constituent of ribosome"/>
    <property type="evidence" value="ECO:0007669"/>
    <property type="project" value="InterPro"/>
</dbReference>
<evidence type="ECO:0000256" key="6">
    <source>
        <dbReference type="ARBA" id="ARBA00035292"/>
    </source>
</evidence>
<dbReference type="InterPro" id="IPR020070">
    <property type="entry name" value="Ribosomal_bL9_N"/>
</dbReference>
<dbReference type="PATRIC" id="fig|571913.6.peg.540"/>
<comment type="similarity">
    <text evidence="1 7">Belongs to the bacterial ribosomal protein bL9 family.</text>
</comment>
<sequence>MKVILTHEVSNLGTAGDVVDVKSGYARNFLLPRNLATPWTKGGQKQVEAISKARETRAVKTLEEAQSIRGNLENATVTVEARAGQSGRLFGAVTTAEIADAVKAAGVGTVDRRKIEIGQPIRITGAHQVQVRLHPEVAASLKLDVVAAK</sequence>
<dbReference type="GO" id="GO:0019843">
    <property type="term" value="F:rRNA binding"/>
    <property type="evidence" value="ECO:0007669"/>
    <property type="project" value="UniProtKB-UniRule"/>
</dbReference>
<dbReference type="SUPFAM" id="SSF55653">
    <property type="entry name" value="Ribosomal protein L9 C-domain"/>
    <property type="match status" value="1"/>
</dbReference>
<dbReference type="InterPro" id="IPR020594">
    <property type="entry name" value="Ribosomal_bL9_bac/chp"/>
</dbReference>
<dbReference type="InterPro" id="IPR000244">
    <property type="entry name" value="Ribosomal_bL9"/>
</dbReference>
<dbReference type="OrthoDB" id="9788336at2"/>
<organism evidence="9 10">
    <name type="scientific">Luteipulveratus mongoliensis</name>
    <dbReference type="NCBI Taxonomy" id="571913"/>
    <lineage>
        <taxon>Bacteria</taxon>
        <taxon>Bacillati</taxon>
        <taxon>Actinomycetota</taxon>
        <taxon>Actinomycetes</taxon>
        <taxon>Micrococcales</taxon>
        <taxon>Dermacoccaceae</taxon>
        <taxon>Luteipulveratus</taxon>
    </lineage>
</organism>
<dbReference type="FunFam" id="3.40.5.10:FF:000003">
    <property type="entry name" value="50S ribosomal protein L9"/>
    <property type="match status" value="1"/>
</dbReference>
<evidence type="ECO:0000313" key="10">
    <source>
        <dbReference type="Proteomes" id="UP000066480"/>
    </source>
</evidence>
<comment type="function">
    <text evidence="7">Binds to the 23S rRNA.</text>
</comment>
<keyword evidence="2 7" id="KW-0699">rRNA-binding</keyword>
<dbReference type="InterPro" id="IPR036935">
    <property type="entry name" value="Ribosomal_bL9_N_sf"/>
</dbReference>
<dbReference type="GO" id="GO:0006412">
    <property type="term" value="P:translation"/>
    <property type="evidence" value="ECO:0007669"/>
    <property type="project" value="UniProtKB-UniRule"/>
</dbReference>
<evidence type="ECO:0000256" key="5">
    <source>
        <dbReference type="ARBA" id="ARBA00023274"/>
    </source>
</evidence>
<gene>
    <name evidence="7" type="primary">rplI</name>
    <name evidence="9" type="ORF">VV02_02630</name>
</gene>
<dbReference type="Gene3D" id="3.10.430.100">
    <property type="entry name" value="Ribosomal protein L9, C-terminal domain"/>
    <property type="match status" value="1"/>
</dbReference>
<dbReference type="Pfam" id="PF03948">
    <property type="entry name" value="Ribosomal_L9_C"/>
    <property type="match status" value="1"/>
</dbReference>
<protein>
    <recommendedName>
        <fullName evidence="6 7">Large ribosomal subunit protein bL9</fullName>
    </recommendedName>
</protein>
<dbReference type="Gene3D" id="3.40.5.10">
    <property type="entry name" value="Ribosomal protein L9, N-terminal domain"/>
    <property type="match status" value="1"/>
</dbReference>
<dbReference type="PANTHER" id="PTHR21368">
    <property type="entry name" value="50S RIBOSOMAL PROTEIN L9"/>
    <property type="match status" value="1"/>
</dbReference>
<dbReference type="Pfam" id="PF01281">
    <property type="entry name" value="Ribosomal_L9_N"/>
    <property type="match status" value="1"/>
</dbReference>
<dbReference type="AlphaFoldDB" id="A0A0K1JE83"/>
<dbReference type="GO" id="GO:0005840">
    <property type="term" value="C:ribosome"/>
    <property type="evidence" value="ECO:0007669"/>
    <property type="project" value="UniProtKB-KW"/>
</dbReference>
<dbReference type="RefSeq" id="WP_052589593.1">
    <property type="nucleotide sequence ID" value="NZ_CP011112.1"/>
</dbReference>
<dbReference type="STRING" id="571913.VV02_02630"/>
<dbReference type="InterPro" id="IPR009027">
    <property type="entry name" value="Ribosomal_bL9/RNase_H1_N"/>
</dbReference>
<dbReference type="NCBIfam" id="TIGR00158">
    <property type="entry name" value="L9"/>
    <property type="match status" value="1"/>
</dbReference>
<dbReference type="KEGG" id="lmoi:VV02_02630"/>
<dbReference type="Proteomes" id="UP000066480">
    <property type="component" value="Chromosome"/>
</dbReference>
<evidence type="ECO:0000256" key="3">
    <source>
        <dbReference type="ARBA" id="ARBA00022884"/>
    </source>
</evidence>